<dbReference type="PANTHER" id="PTHR38793:SF3">
    <property type="entry name" value="SMODS AND SLOG-ASSOCIATING 2TM EFFECTOR DOMAIN-CONTAINING PROTEIN"/>
    <property type="match status" value="1"/>
</dbReference>
<dbReference type="AlphaFoldDB" id="Q5B2Z1"/>
<dbReference type="InParanoid" id="Q5B2Z1"/>
<feature type="transmembrane region" description="Helical" evidence="1">
    <location>
        <begin position="70"/>
        <end position="91"/>
    </location>
</feature>
<reference evidence="4" key="2">
    <citation type="journal article" date="2009" name="Fungal Genet. Biol.">
        <title>The 2008 update of the Aspergillus nidulans genome annotation: a community effort.</title>
        <authorList>
            <person name="Wortman J.R."/>
            <person name="Gilsenan J.M."/>
            <person name="Joardar V."/>
            <person name="Deegan J."/>
            <person name="Clutterbuck J."/>
            <person name="Andersen M.R."/>
            <person name="Archer D."/>
            <person name="Bencina M."/>
            <person name="Braus G."/>
            <person name="Coutinho P."/>
            <person name="von Dohren H."/>
            <person name="Doonan J."/>
            <person name="Driessen A.J."/>
            <person name="Durek P."/>
            <person name="Espeso E."/>
            <person name="Fekete E."/>
            <person name="Flipphi M."/>
            <person name="Estrada C.G."/>
            <person name="Geysens S."/>
            <person name="Goldman G."/>
            <person name="de Groot P.W."/>
            <person name="Hansen K."/>
            <person name="Harris S.D."/>
            <person name="Heinekamp T."/>
            <person name="Helmstaedt K."/>
            <person name="Henrissat B."/>
            <person name="Hofmann G."/>
            <person name="Homan T."/>
            <person name="Horio T."/>
            <person name="Horiuchi H."/>
            <person name="James S."/>
            <person name="Jones M."/>
            <person name="Karaffa L."/>
            <person name="Karanyi Z."/>
            <person name="Kato M."/>
            <person name="Keller N."/>
            <person name="Kelly D.E."/>
            <person name="Kiel J.A."/>
            <person name="Kim J.M."/>
            <person name="van der Klei I.J."/>
            <person name="Klis F.M."/>
            <person name="Kovalchuk A."/>
            <person name="Krasevec N."/>
            <person name="Kubicek C.P."/>
            <person name="Liu B."/>
            <person name="Maccabe A."/>
            <person name="Meyer V."/>
            <person name="Mirabito P."/>
            <person name="Miskei M."/>
            <person name="Mos M."/>
            <person name="Mullins J."/>
            <person name="Nelson D.R."/>
            <person name="Nielsen J."/>
            <person name="Oakley B.R."/>
            <person name="Osmani S.A."/>
            <person name="Pakula T."/>
            <person name="Paszewski A."/>
            <person name="Paulsen I."/>
            <person name="Pilsyk S."/>
            <person name="Pocsi I."/>
            <person name="Punt P.J."/>
            <person name="Ram A.F."/>
            <person name="Ren Q."/>
            <person name="Robellet X."/>
            <person name="Robson G."/>
            <person name="Seiboth B."/>
            <person name="van Solingen P."/>
            <person name="Specht T."/>
            <person name="Sun J."/>
            <person name="Taheri-Talesh N."/>
            <person name="Takeshita N."/>
            <person name="Ussery D."/>
            <person name="vanKuyk P.A."/>
            <person name="Visser H."/>
            <person name="van de Vondervoort P.J."/>
            <person name="de Vries R.P."/>
            <person name="Walton J."/>
            <person name="Xiang X."/>
            <person name="Xiong Y."/>
            <person name="Zeng A.P."/>
            <person name="Brandt B.W."/>
            <person name="Cornell M.J."/>
            <person name="van den Hondel C.A."/>
            <person name="Visser J."/>
            <person name="Oliver S.G."/>
            <person name="Turner G."/>
        </authorList>
    </citation>
    <scope>GENOME REANNOTATION</scope>
    <source>
        <strain evidence="4">FGSC A4 / ATCC 38163 / CBS 112.46 / NRRL 194 / M139</strain>
    </source>
</reference>
<dbReference type="Pfam" id="PF18142">
    <property type="entry name" value="SLATT_fungal"/>
    <property type="match status" value="1"/>
</dbReference>
<proteinExistence type="predicted"/>
<dbReference type="OMA" id="GPLANEH"/>
<dbReference type="KEGG" id="ani:ANIA_05089"/>
<organism evidence="3 4">
    <name type="scientific">Emericella nidulans (strain FGSC A4 / ATCC 38163 / CBS 112.46 / NRRL 194 / M139)</name>
    <name type="common">Aspergillus nidulans</name>
    <dbReference type="NCBI Taxonomy" id="227321"/>
    <lineage>
        <taxon>Eukaryota</taxon>
        <taxon>Fungi</taxon>
        <taxon>Dikarya</taxon>
        <taxon>Ascomycota</taxon>
        <taxon>Pezizomycotina</taxon>
        <taxon>Eurotiomycetes</taxon>
        <taxon>Eurotiomycetidae</taxon>
        <taxon>Eurotiales</taxon>
        <taxon>Aspergillaceae</taxon>
        <taxon>Aspergillus</taxon>
        <taxon>Aspergillus subgen. Nidulantes</taxon>
    </lineage>
</organism>
<dbReference type="VEuPathDB" id="FungiDB:AN5089"/>
<dbReference type="NCBIfam" id="NF033635">
    <property type="entry name" value="SLATT_fungal"/>
    <property type="match status" value="1"/>
</dbReference>
<protein>
    <recommendedName>
        <fullName evidence="2">SMODS and SLOG-associating 2TM effector domain-containing protein</fullName>
    </recommendedName>
</protein>
<dbReference type="GeneID" id="2872886"/>
<accession>C8V7Y4</accession>
<dbReference type="OrthoDB" id="4472872at2759"/>
<gene>
    <name evidence="3" type="ORF">ANIA_05089</name>
</gene>
<accession>Q5B2Z1</accession>
<sequence>MSESAVPRNPTSPDETFRNATACLSQKLKAQETQKFFSHQLYSIIFVLLTIVQLMVGATITALGPLSGRYMVVITILGAVTTVIAGLLAFMEGRGLPQRHRKDLVEIRKVQTYIAGAEIKLKYGDRARAVRDVDAFIEEARARYERMQNVIDMNHPDSYADGPQLERCNRLEGHRPVADERTPLLRAAAARATGADEEGGLGGR</sequence>
<feature type="domain" description="SMODS and SLOG-associating 2TM effector" evidence="2">
    <location>
        <begin position="29"/>
        <end position="148"/>
    </location>
</feature>
<evidence type="ECO:0000313" key="4">
    <source>
        <dbReference type="Proteomes" id="UP000000560"/>
    </source>
</evidence>
<dbReference type="Proteomes" id="UP000000560">
    <property type="component" value="Chromosome III"/>
</dbReference>
<dbReference type="PANTHER" id="PTHR38793">
    <property type="entry name" value="SLATT_FUNGAL DOMAIN-CONTAINING PROTEIN-RELATED"/>
    <property type="match status" value="1"/>
</dbReference>
<dbReference type="InterPro" id="IPR041622">
    <property type="entry name" value="SLATT_fungi"/>
</dbReference>
<dbReference type="HOGENOM" id="CLU_1434892_0_0_1"/>
<name>Q5B2Z1_EMENI</name>
<evidence type="ECO:0000256" key="1">
    <source>
        <dbReference type="SAM" id="Phobius"/>
    </source>
</evidence>
<reference evidence="4" key="1">
    <citation type="journal article" date="2005" name="Nature">
        <title>Sequencing of Aspergillus nidulans and comparative analysis with A. fumigatus and A. oryzae.</title>
        <authorList>
            <person name="Galagan J.E."/>
            <person name="Calvo S.E."/>
            <person name="Cuomo C."/>
            <person name="Ma L.J."/>
            <person name="Wortman J.R."/>
            <person name="Batzoglou S."/>
            <person name="Lee S.I."/>
            <person name="Basturkmen M."/>
            <person name="Spevak C.C."/>
            <person name="Clutterbuck J."/>
            <person name="Kapitonov V."/>
            <person name="Jurka J."/>
            <person name="Scazzocchio C."/>
            <person name="Farman M."/>
            <person name="Butler J."/>
            <person name="Purcell S."/>
            <person name="Harris S."/>
            <person name="Braus G.H."/>
            <person name="Draht O."/>
            <person name="Busch S."/>
            <person name="D'Enfert C."/>
            <person name="Bouchier C."/>
            <person name="Goldman G.H."/>
            <person name="Bell-Pedersen D."/>
            <person name="Griffiths-Jones S."/>
            <person name="Doonan J.H."/>
            <person name="Yu J."/>
            <person name="Vienken K."/>
            <person name="Pain A."/>
            <person name="Freitag M."/>
            <person name="Selker E.U."/>
            <person name="Archer D.B."/>
            <person name="Penalva M.A."/>
            <person name="Oakley B.R."/>
            <person name="Momany M."/>
            <person name="Tanaka T."/>
            <person name="Kumagai T."/>
            <person name="Asai K."/>
            <person name="Machida M."/>
            <person name="Nierman W.C."/>
            <person name="Denning D.W."/>
            <person name="Caddick M."/>
            <person name="Hynes M."/>
            <person name="Paoletti M."/>
            <person name="Fischer R."/>
            <person name="Miller B."/>
            <person name="Dyer P."/>
            <person name="Sachs M.S."/>
            <person name="Osmani S.A."/>
            <person name="Birren B.W."/>
        </authorList>
    </citation>
    <scope>NUCLEOTIDE SEQUENCE [LARGE SCALE GENOMIC DNA]</scope>
    <source>
        <strain evidence="4">FGSC A4 / ATCC 38163 / CBS 112.46 / NRRL 194 / M139</strain>
    </source>
</reference>
<keyword evidence="4" id="KW-1185">Reference proteome</keyword>
<keyword evidence="1" id="KW-1133">Transmembrane helix</keyword>
<evidence type="ECO:0000313" key="3">
    <source>
        <dbReference type="EMBL" id="CBF76103.1"/>
    </source>
</evidence>
<dbReference type="EMBL" id="BN001303">
    <property type="protein sequence ID" value="CBF76103.1"/>
    <property type="molecule type" value="Genomic_DNA"/>
</dbReference>
<keyword evidence="1" id="KW-0472">Membrane</keyword>
<keyword evidence="1" id="KW-0812">Transmembrane</keyword>
<feature type="transmembrane region" description="Helical" evidence="1">
    <location>
        <begin position="41"/>
        <end position="64"/>
    </location>
</feature>
<dbReference type="RefSeq" id="XP_662693.1">
    <property type="nucleotide sequence ID" value="XM_657601.1"/>
</dbReference>
<evidence type="ECO:0000259" key="2">
    <source>
        <dbReference type="Pfam" id="PF18142"/>
    </source>
</evidence>